<evidence type="ECO:0000256" key="1">
    <source>
        <dbReference type="SAM" id="MobiDB-lite"/>
    </source>
</evidence>
<dbReference type="AlphaFoldDB" id="A8SA79"/>
<protein>
    <submittedName>
        <fullName evidence="2">Uncharacterized protein</fullName>
    </submittedName>
</protein>
<evidence type="ECO:0000313" key="3">
    <source>
        <dbReference type="Proteomes" id="UP000005945"/>
    </source>
</evidence>
<reference evidence="2 3" key="1">
    <citation type="submission" date="2007-09" db="EMBL/GenBank/DDBJ databases">
        <title>Draft genome sequence of Faecalibacterium prausnitzii M21/2.</title>
        <authorList>
            <person name="Sudarsanam P."/>
            <person name="Ley R."/>
            <person name="Guruge J."/>
            <person name="Turnbaugh P.J."/>
            <person name="Mahowald M."/>
            <person name="Liep D."/>
            <person name="Gordon J."/>
        </authorList>
    </citation>
    <scope>NUCLEOTIDE SEQUENCE [LARGE SCALE GENOMIC DNA]</scope>
    <source>
        <strain evidence="2 3">M21/2</strain>
    </source>
</reference>
<comment type="caution">
    <text evidence="2">The sequence shown here is derived from an EMBL/GenBank/DDBJ whole genome shotgun (WGS) entry which is preliminary data.</text>
</comment>
<feature type="compositionally biased region" description="Basic residues" evidence="1">
    <location>
        <begin position="59"/>
        <end position="72"/>
    </location>
</feature>
<dbReference type="EMBL" id="ABED02000024">
    <property type="protein sequence ID" value="EDP21955.1"/>
    <property type="molecule type" value="Genomic_DNA"/>
</dbReference>
<feature type="region of interest" description="Disordered" evidence="1">
    <location>
        <begin position="53"/>
        <end position="72"/>
    </location>
</feature>
<gene>
    <name evidence="2" type="ORF">FAEPRAM212_01276</name>
</gene>
<evidence type="ECO:0000313" key="2">
    <source>
        <dbReference type="EMBL" id="EDP21955.1"/>
    </source>
</evidence>
<reference evidence="2 3" key="2">
    <citation type="submission" date="2007-09" db="EMBL/GenBank/DDBJ databases">
        <authorList>
            <person name="Fulton L."/>
            <person name="Clifton S."/>
            <person name="Fulton B."/>
            <person name="Xu J."/>
            <person name="Minx P."/>
            <person name="Pepin K.H."/>
            <person name="Johnson M."/>
            <person name="Thiruvilangam P."/>
            <person name="Bhonagiri V."/>
            <person name="Nash W.E."/>
            <person name="Mardis E.R."/>
            <person name="Wilson R.K."/>
        </authorList>
    </citation>
    <scope>NUCLEOTIDE SEQUENCE [LARGE SCALE GENOMIC DNA]</scope>
    <source>
        <strain evidence="2 3">M21/2</strain>
    </source>
</reference>
<sequence>MRCRQRQPLLQGVDKNKNLPTKSCVTIIARTTLKSNRKQVGFLPKQRAFFGQNVEKPPKPRRHGNFAKKFAN</sequence>
<dbReference type="Proteomes" id="UP000005945">
    <property type="component" value="Unassembled WGS sequence"/>
</dbReference>
<organism evidence="2 3">
    <name type="scientific">Faecalibacterium prausnitzii M21/2</name>
    <dbReference type="NCBI Taxonomy" id="411485"/>
    <lineage>
        <taxon>Bacteria</taxon>
        <taxon>Bacillati</taxon>
        <taxon>Bacillota</taxon>
        <taxon>Clostridia</taxon>
        <taxon>Eubacteriales</taxon>
        <taxon>Oscillospiraceae</taxon>
        <taxon>Faecalibacterium</taxon>
    </lineage>
</organism>
<name>A8SA79_9FIRM</name>
<accession>A8SA79</accession>
<proteinExistence type="predicted"/>
<dbReference type="HOGENOM" id="CLU_2716469_0_0_9"/>